<dbReference type="GO" id="GO:0051539">
    <property type="term" value="F:4 iron, 4 sulfur cluster binding"/>
    <property type="evidence" value="ECO:0007669"/>
    <property type="project" value="InterPro"/>
</dbReference>
<reference evidence="6 7" key="1">
    <citation type="journal article" date="2016" name="Nat. Commun.">
        <title>Thousands of microbial genomes shed light on interconnected biogeochemical processes in an aquifer system.</title>
        <authorList>
            <person name="Anantharaman K."/>
            <person name="Brown C.T."/>
            <person name="Hug L.A."/>
            <person name="Sharon I."/>
            <person name="Castelle C.J."/>
            <person name="Probst A.J."/>
            <person name="Thomas B.C."/>
            <person name="Singh A."/>
            <person name="Wilkins M.J."/>
            <person name="Karaoz U."/>
            <person name="Brodie E.L."/>
            <person name="Williams K.H."/>
            <person name="Hubbard S.S."/>
            <person name="Banfield J.F."/>
        </authorList>
    </citation>
    <scope>NUCLEOTIDE SEQUENCE [LARGE SCALE GENOMIC DNA]</scope>
</reference>
<dbReference type="InterPro" id="IPR051626">
    <property type="entry name" value="Oxidoreductase_gamma_subunit"/>
</dbReference>
<dbReference type="InterPro" id="IPR011898">
    <property type="entry name" value="PorD_KorD"/>
</dbReference>
<keyword evidence="4" id="KW-0411">Iron-sulfur</keyword>
<dbReference type="SUPFAM" id="SSF54862">
    <property type="entry name" value="4Fe-4S ferredoxins"/>
    <property type="match status" value="1"/>
</dbReference>
<evidence type="ECO:0000256" key="1">
    <source>
        <dbReference type="ARBA" id="ARBA00022723"/>
    </source>
</evidence>
<evidence type="ECO:0000256" key="3">
    <source>
        <dbReference type="ARBA" id="ARBA00023004"/>
    </source>
</evidence>
<dbReference type="InterPro" id="IPR017896">
    <property type="entry name" value="4Fe4S_Fe-S-bd"/>
</dbReference>
<feature type="domain" description="4Fe-4S ferredoxin-type" evidence="5">
    <location>
        <begin position="234"/>
        <end position="263"/>
    </location>
</feature>
<dbReference type="Pfam" id="PF00037">
    <property type="entry name" value="Fer4"/>
    <property type="match status" value="2"/>
</dbReference>
<dbReference type="AlphaFoldDB" id="A0A1F5SK82"/>
<evidence type="ECO:0000259" key="5">
    <source>
        <dbReference type="PROSITE" id="PS51379"/>
    </source>
</evidence>
<keyword evidence="2" id="KW-0560">Oxidoreductase</keyword>
<keyword evidence="3" id="KW-0408">Iron</keyword>
<dbReference type="PANTHER" id="PTHR43366">
    <property type="entry name" value="PYRUVATE SYNTHASE SUBUNIT PORC"/>
    <property type="match status" value="1"/>
</dbReference>
<dbReference type="Gene3D" id="3.30.70.20">
    <property type="match status" value="1"/>
</dbReference>
<feature type="domain" description="4Fe-4S ferredoxin-type" evidence="5">
    <location>
        <begin position="264"/>
        <end position="293"/>
    </location>
</feature>
<sequence>MKEILFIGRGGQGLVSAASILAQAYLAANRHVLAFPKFGVERRGAIIEAFFRFNDKKIGDRFAIQRPDLIVFSDDMILRSDNRRLDGLSEGGVIVINSARPPKDFAWLRERVKHLKSFRAVTVDATKIALDCGIGSRMNPITNTAIVGALARMLDFSLEIIVEVINKSVPNPEANARAARQAFEALEIIPFISREISAVKKSFGPENPDHEDYIVSVTTHDMTGNKTGDWRMGFKPAFDQELCNHCGLCREFCPDSAIGDEAGGKLLINYDYCKGCGICARMCPKKAISMQAEGSEITNQEAGDEK</sequence>
<evidence type="ECO:0000313" key="6">
    <source>
        <dbReference type="EMBL" id="OGF26863.1"/>
    </source>
</evidence>
<gene>
    <name evidence="6" type="ORF">A2227_06270</name>
</gene>
<organism evidence="6 7">
    <name type="scientific">Candidatus Falkowbacteria bacterium RIFOXYA2_FULL_47_19</name>
    <dbReference type="NCBI Taxonomy" id="1797994"/>
    <lineage>
        <taxon>Bacteria</taxon>
        <taxon>Candidatus Falkowiibacteriota</taxon>
    </lineage>
</organism>
<dbReference type="GO" id="GO:0046872">
    <property type="term" value="F:metal ion binding"/>
    <property type="evidence" value="ECO:0007669"/>
    <property type="project" value="UniProtKB-KW"/>
</dbReference>
<evidence type="ECO:0000256" key="4">
    <source>
        <dbReference type="ARBA" id="ARBA00023014"/>
    </source>
</evidence>
<proteinExistence type="predicted"/>
<dbReference type="EMBL" id="MFGB01000013">
    <property type="protein sequence ID" value="OGF26863.1"/>
    <property type="molecule type" value="Genomic_DNA"/>
</dbReference>
<protein>
    <recommendedName>
        <fullName evidence="5">4Fe-4S ferredoxin-type domain-containing protein</fullName>
    </recommendedName>
</protein>
<dbReference type="NCBIfam" id="TIGR02179">
    <property type="entry name" value="PorD_KorD"/>
    <property type="match status" value="1"/>
</dbReference>
<dbReference type="InterPro" id="IPR002869">
    <property type="entry name" value="Pyrv_flavodox_OxRed_cen"/>
</dbReference>
<dbReference type="PANTHER" id="PTHR43366:SF1">
    <property type="entry name" value="PYRUVATE SYNTHASE SUBUNIT PORC"/>
    <property type="match status" value="1"/>
</dbReference>
<dbReference type="SUPFAM" id="SSF53323">
    <property type="entry name" value="Pyruvate-ferredoxin oxidoreductase, PFOR, domain III"/>
    <property type="match status" value="1"/>
</dbReference>
<dbReference type="PROSITE" id="PS51379">
    <property type="entry name" value="4FE4S_FER_2"/>
    <property type="match status" value="2"/>
</dbReference>
<dbReference type="NCBIfam" id="TIGR02175">
    <property type="entry name" value="PorC_KorC"/>
    <property type="match status" value="1"/>
</dbReference>
<evidence type="ECO:0000313" key="7">
    <source>
        <dbReference type="Proteomes" id="UP000178367"/>
    </source>
</evidence>
<name>A0A1F5SK82_9BACT</name>
<dbReference type="STRING" id="1797994.A2227_06270"/>
<accession>A0A1F5SK82</accession>
<evidence type="ECO:0000256" key="2">
    <source>
        <dbReference type="ARBA" id="ARBA00023002"/>
    </source>
</evidence>
<dbReference type="Pfam" id="PF01558">
    <property type="entry name" value="POR"/>
    <property type="match status" value="1"/>
</dbReference>
<dbReference type="GO" id="GO:0016625">
    <property type="term" value="F:oxidoreductase activity, acting on the aldehyde or oxo group of donors, iron-sulfur protein as acceptor"/>
    <property type="evidence" value="ECO:0007669"/>
    <property type="project" value="InterPro"/>
</dbReference>
<dbReference type="InterPro" id="IPR017900">
    <property type="entry name" value="4Fe4S_Fe_S_CS"/>
</dbReference>
<dbReference type="InterPro" id="IPR019752">
    <property type="entry name" value="Pyrv/ketoisovalerate_OxRed_cat"/>
</dbReference>
<dbReference type="InterPro" id="IPR011894">
    <property type="entry name" value="PorC_KorC"/>
</dbReference>
<comment type="caution">
    <text evidence="6">The sequence shown here is derived from an EMBL/GenBank/DDBJ whole genome shotgun (WGS) entry which is preliminary data.</text>
</comment>
<dbReference type="Proteomes" id="UP000178367">
    <property type="component" value="Unassembled WGS sequence"/>
</dbReference>
<dbReference type="Gene3D" id="3.40.920.10">
    <property type="entry name" value="Pyruvate-ferredoxin oxidoreductase, PFOR, domain III"/>
    <property type="match status" value="1"/>
</dbReference>
<dbReference type="PROSITE" id="PS00198">
    <property type="entry name" value="4FE4S_FER_1"/>
    <property type="match status" value="1"/>
</dbReference>
<keyword evidence="1" id="KW-0479">Metal-binding</keyword>